<feature type="region of interest" description="Disordered" evidence="1">
    <location>
        <begin position="84"/>
        <end position="104"/>
    </location>
</feature>
<feature type="region of interest" description="Disordered" evidence="1">
    <location>
        <begin position="13"/>
        <end position="32"/>
    </location>
</feature>
<protein>
    <submittedName>
        <fullName evidence="2">Uncharacterized protein</fullName>
    </submittedName>
</protein>
<feature type="region of interest" description="Disordered" evidence="1">
    <location>
        <begin position="373"/>
        <end position="393"/>
    </location>
</feature>
<sequence length="463" mass="53261">MLRLSAMWHQYRRDPPCSRPMQRDTHTHTPHGERHLSYARIHIYGLYVPDEKGYCNRGTRVKACEAEATSLGHKTKSIKRCRHKVKMRSRERERGKEKEKKRICEDAREGKSRSIIAYDVRVREKDRRRRRRRRHRIYMYVGELRLQGRKELVYTRTCCSLYNTCVVVSWLRKRARLGVRRATATTPSWAAALHGTIFDTARLGAVQRARLHIFQIDVEKPRNCQVTTAAAAAAQGAVLGAPHIAYVHHTRIARLYNQASSHAARSAHITRSCTVLLFSLMNVRKNSNRASSCPHVFGDQRSSEKGDDLRGFELHSRAERERAASELRASCASTAASSRYTYAREGERKRTKVKARFKFIRLFENCGRGEESSALRRAPRKKRKPTARRQQSRSVHNIIDYEMIIHRNDLFSRMPGRSRGARCGTCSPTANCSKRRARALVFSFTRRESSVLILGKTSSVVTS</sequence>
<proteinExistence type="predicted"/>
<feature type="compositionally biased region" description="Basic and acidic residues" evidence="1">
    <location>
        <begin position="88"/>
        <end position="104"/>
    </location>
</feature>
<reference evidence="2 3" key="1">
    <citation type="submission" date="2020-02" db="EMBL/GenBank/DDBJ databases">
        <authorList>
            <person name="Ferguson B K."/>
        </authorList>
    </citation>
    <scope>NUCLEOTIDE SEQUENCE [LARGE SCALE GENOMIC DNA]</scope>
</reference>
<evidence type="ECO:0000313" key="3">
    <source>
        <dbReference type="Proteomes" id="UP000479190"/>
    </source>
</evidence>
<feature type="compositionally biased region" description="Basic residues" evidence="1">
    <location>
        <begin position="377"/>
        <end position="391"/>
    </location>
</feature>
<keyword evidence="3" id="KW-1185">Reference proteome</keyword>
<dbReference type="Proteomes" id="UP000479190">
    <property type="component" value="Unassembled WGS sequence"/>
</dbReference>
<dbReference type="AlphaFoldDB" id="A0A6H5IHH3"/>
<accession>A0A6H5IHH3</accession>
<evidence type="ECO:0000313" key="2">
    <source>
        <dbReference type="EMBL" id="CAB0036548.1"/>
    </source>
</evidence>
<dbReference type="EMBL" id="CADCXV010000820">
    <property type="protein sequence ID" value="CAB0036548.1"/>
    <property type="molecule type" value="Genomic_DNA"/>
</dbReference>
<evidence type="ECO:0000256" key="1">
    <source>
        <dbReference type="SAM" id="MobiDB-lite"/>
    </source>
</evidence>
<gene>
    <name evidence="2" type="ORF">TBRA_LOCUS8412</name>
</gene>
<organism evidence="2 3">
    <name type="scientific">Trichogramma brassicae</name>
    <dbReference type="NCBI Taxonomy" id="86971"/>
    <lineage>
        <taxon>Eukaryota</taxon>
        <taxon>Metazoa</taxon>
        <taxon>Ecdysozoa</taxon>
        <taxon>Arthropoda</taxon>
        <taxon>Hexapoda</taxon>
        <taxon>Insecta</taxon>
        <taxon>Pterygota</taxon>
        <taxon>Neoptera</taxon>
        <taxon>Endopterygota</taxon>
        <taxon>Hymenoptera</taxon>
        <taxon>Apocrita</taxon>
        <taxon>Proctotrupomorpha</taxon>
        <taxon>Chalcidoidea</taxon>
        <taxon>Trichogrammatidae</taxon>
        <taxon>Trichogramma</taxon>
    </lineage>
</organism>
<name>A0A6H5IHH3_9HYME</name>